<sequence>MALLRDIAVRNAKPQPKSYTLTDGNSLYLNVAPNGSKNWYFRFYYGKKQKKCTLGSYPLVSIKEARELRDNGKKLLLSGICPTKKNVRIQEDAHPHSCQVKDYIEKWKKIKFEKLGQETLQNRKSTAKQIERYFNNEIIPAIGSLWLNQVDRIHIITILKKVEQRGALTVRKKLCSWLHEMFKYAKSEGLIDSNPADLELEVLFHEPLPAENNPYLTMDELPRFWADFQKVNANIQNKLGIRLLFLTGVRPGELRKATLDQFDLDNAIWRVPPENVKQLKLRIAKREAKLAFSSRRKNKTISRNNKIPPYLVPLSRQAVEVIKQLQRMYYPGQKFLLGSRSEPAKSISENTLNKILIRMGYKDRLTSHGIRATISTALNELRYDKDYIEAQLSHSDKTDKIRGIYNHANYIEGRQQMMQDWADRLEAWEREGINQYG</sequence>
<evidence type="ECO:0000313" key="7">
    <source>
        <dbReference type="Proteomes" id="UP000286947"/>
    </source>
</evidence>
<dbReference type="PROSITE" id="PS51898">
    <property type="entry name" value="TYR_RECOMBINASE"/>
    <property type="match status" value="1"/>
</dbReference>
<evidence type="ECO:0000256" key="2">
    <source>
        <dbReference type="ARBA" id="ARBA00022908"/>
    </source>
</evidence>
<comment type="similarity">
    <text evidence="1">Belongs to the 'phage' integrase family.</text>
</comment>
<reference evidence="6 7" key="1">
    <citation type="submission" date="2018-01" db="EMBL/GenBank/DDBJ databases">
        <title>Saezia sanguinis gen. nov., sp. nov., in the order Burkholderiales isolated from human blood.</title>
        <authorList>
            <person name="Medina-Pascual M.J."/>
            <person name="Valdezate S."/>
            <person name="Monzon S."/>
            <person name="Cuesta I."/>
            <person name="Carrasco G."/>
            <person name="Villalon P."/>
            <person name="Saez-Nieto J.A."/>
        </authorList>
    </citation>
    <scope>NUCLEOTIDE SEQUENCE [LARGE SCALE GENOMIC DNA]</scope>
    <source>
        <strain evidence="6 7">CNM695-12</strain>
    </source>
</reference>
<dbReference type="Gene3D" id="3.30.160.390">
    <property type="entry name" value="Integrase, DNA-binding domain"/>
    <property type="match status" value="1"/>
</dbReference>
<dbReference type="InterPro" id="IPR002104">
    <property type="entry name" value="Integrase_catalytic"/>
</dbReference>
<feature type="domain" description="Tyr recombinase" evidence="5">
    <location>
        <begin position="211"/>
        <end position="418"/>
    </location>
</feature>
<keyword evidence="2" id="KW-0229">DNA integration</keyword>
<comment type="caution">
    <text evidence="6">The sequence shown here is derived from an EMBL/GenBank/DDBJ whole genome shotgun (WGS) entry which is preliminary data.</text>
</comment>
<dbReference type="PANTHER" id="PTHR30629">
    <property type="entry name" value="PROPHAGE INTEGRASE"/>
    <property type="match status" value="1"/>
</dbReference>
<dbReference type="AlphaFoldDB" id="A0A433SFF2"/>
<keyword evidence="3" id="KW-0238">DNA-binding</keyword>
<dbReference type="InterPro" id="IPR053876">
    <property type="entry name" value="Phage_int_M"/>
</dbReference>
<evidence type="ECO:0000256" key="3">
    <source>
        <dbReference type="ARBA" id="ARBA00023125"/>
    </source>
</evidence>
<evidence type="ECO:0000256" key="4">
    <source>
        <dbReference type="ARBA" id="ARBA00023172"/>
    </source>
</evidence>
<dbReference type="InterPro" id="IPR050808">
    <property type="entry name" value="Phage_Integrase"/>
</dbReference>
<dbReference type="CDD" id="cd00801">
    <property type="entry name" value="INT_P4_C"/>
    <property type="match status" value="1"/>
</dbReference>
<dbReference type="InterPro" id="IPR025166">
    <property type="entry name" value="Integrase_DNA_bind_dom"/>
</dbReference>
<dbReference type="Pfam" id="PF22022">
    <property type="entry name" value="Phage_int_M"/>
    <property type="match status" value="1"/>
</dbReference>
<protein>
    <submittedName>
        <fullName evidence="6">Prophage integrase IntA</fullName>
    </submittedName>
</protein>
<keyword evidence="4" id="KW-0233">DNA recombination</keyword>
<gene>
    <name evidence="6" type="primary">intA_3</name>
    <name evidence="6" type="ORF">CUZ56_01397</name>
</gene>
<dbReference type="Pfam" id="PF13356">
    <property type="entry name" value="Arm-DNA-bind_3"/>
    <property type="match status" value="1"/>
</dbReference>
<organism evidence="6 7">
    <name type="scientific">Saezia sanguinis</name>
    <dbReference type="NCBI Taxonomy" id="1965230"/>
    <lineage>
        <taxon>Bacteria</taxon>
        <taxon>Pseudomonadati</taxon>
        <taxon>Pseudomonadota</taxon>
        <taxon>Betaproteobacteria</taxon>
        <taxon>Burkholderiales</taxon>
        <taxon>Saeziaceae</taxon>
        <taxon>Saezia</taxon>
    </lineage>
</organism>
<keyword evidence="7" id="KW-1185">Reference proteome</keyword>
<dbReference type="PANTHER" id="PTHR30629:SF2">
    <property type="entry name" value="PROPHAGE INTEGRASE INTS-RELATED"/>
    <property type="match status" value="1"/>
</dbReference>
<dbReference type="Pfam" id="PF00589">
    <property type="entry name" value="Phage_integrase"/>
    <property type="match status" value="1"/>
</dbReference>
<dbReference type="RefSeq" id="WP_126979491.1">
    <property type="nucleotide sequence ID" value="NZ_PQSP01000002.1"/>
</dbReference>
<dbReference type="Proteomes" id="UP000286947">
    <property type="component" value="Unassembled WGS sequence"/>
</dbReference>
<dbReference type="GO" id="GO:0006310">
    <property type="term" value="P:DNA recombination"/>
    <property type="evidence" value="ECO:0007669"/>
    <property type="project" value="UniProtKB-KW"/>
</dbReference>
<dbReference type="Gene3D" id="1.10.443.10">
    <property type="entry name" value="Intergrase catalytic core"/>
    <property type="match status" value="1"/>
</dbReference>
<dbReference type="SUPFAM" id="SSF56349">
    <property type="entry name" value="DNA breaking-rejoining enzymes"/>
    <property type="match status" value="1"/>
</dbReference>
<dbReference type="InterPro" id="IPR010998">
    <property type="entry name" value="Integrase_recombinase_N"/>
</dbReference>
<dbReference type="EMBL" id="PQSP01000002">
    <property type="protein sequence ID" value="RUS67452.1"/>
    <property type="molecule type" value="Genomic_DNA"/>
</dbReference>
<proteinExistence type="inferred from homology"/>
<dbReference type="InterPro" id="IPR038488">
    <property type="entry name" value="Integrase_DNA-bd_sf"/>
</dbReference>
<evidence type="ECO:0000313" key="6">
    <source>
        <dbReference type="EMBL" id="RUS67452.1"/>
    </source>
</evidence>
<evidence type="ECO:0000259" key="5">
    <source>
        <dbReference type="PROSITE" id="PS51898"/>
    </source>
</evidence>
<dbReference type="InterPro" id="IPR013762">
    <property type="entry name" value="Integrase-like_cat_sf"/>
</dbReference>
<dbReference type="GO" id="GO:0003677">
    <property type="term" value="F:DNA binding"/>
    <property type="evidence" value="ECO:0007669"/>
    <property type="project" value="UniProtKB-KW"/>
</dbReference>
<dbReference type="Gene3D" id="1.10.150.130">
    <property type="match status" value="1"/>
</dbReference>
<evidence type="ECO:0000256" key="1">
    <source>
        <dbReference type="ARBA" id="ARBA00008857"/>
    </source>
</evidence>
<name>A0A433SFF2_9BURK</name>
<dbReference type="OrthoDB" id="9775880at2"/>
<dbReference type="GO" id="GO:0015074">
    <property type="term" value="P:DNA integration"/>
    <property type="evidence" value="ECO:0007669"/>
    <property type="project" value="UniProtKB-KW"/>
</dbReference>
<accession>A0A433SFF2</accession>
<dbReference type="InterPro" id="IPR011010">
    <property type="entry name" value="DNA_brk_join_enz"/>
</dbReference>